<dbReference type="RefSeq" id="WP_149948428.1">
    <property type="nucleotide sequence ID" value="NZ_VVYX01000143.1"/>
</dbReference>
<keyword evidence="1" id="KW-0805">Transcription regulation</keyword>
<sequence length="60" mass="7295">MQQYILNYKLKLVENRLLHSQMRICEIVEELGFTDESHLNKFFKKYRGCSPSNFRKNNLK</sequence>
<keyword evidence="2" id="KW-0238">DNA-binding</keyword>
<evidence type="ECO:0000256" key="1">
    <source>
        <dbReference type="ARBA" id="ARBA00023015"/>
    </source>
</evidence>
<evidence type="ECO:0000259" key="4">
    <source>
        <dbReference type="PROSITE" id="PS01124"/>
    </source>
</evidence>
<dbReference type="PANTHER" id="PTHR43280">
    <property type="entry name" value="ARAC-FAMILY TRANSCRIPTIONAL REGULATOR"/>
    <property type="match status" value="1"/>
</dbReference>
<gene>
    <name evidence="5" type="ORF">F2Y87_29060</name>
</gene>
<dbReference type="EMBL" id="VVYX01000143">
    <property type="protein sequence ID" value="KAA5410674.1"/>
    <property type="molecule type" value="Genomic_DNA"/>
</dbReference>
<dbReference type="InterPro" id="IPR009057">
    <property type="entry name" value="Homeodomain-like_sf"/>
</dbReference>
<dbReference type="InterPro" id="IPR018060">
    <property type="entry name" value="HTH_AraC"/>
</dbReference>
<dbReference type="Gene3D" id="1.10.10.60">
    <property type="entry name" value="Homeodomain-like"/>
    <property type="match status" value="1"/>
</dbReference>
<reference evidence="5 6" key="1">
    <citation type="journal article" date="2019" name="Nat. Med.">
        <title>A library of human gut bacterial isolates paired with longitudinal multiomics data enables mechanistic microbiome research.</title>
        <authorList>
            <person name="Poyet M."/>
            <person name="Groussin M."/>
            <person name="Gibbons S.M."/>
            <person name="Avila-Pacheco J."/>
            <person name="Jiang X."/>
            <person name="Kearney S.M."/>
            <person name="Perrotta A.R."/>
            <person name="Berdy B."/>
            <person name="Zhao S."/>
            <person name="Lieberman T.D."/>
            <person name="Swanson P.K."/>
            <person name="Smith M."/>
            <person name="Roesemann S."/>
            <person name="Alexander J.E."/>
            <person name="Rich S.A."/>
            <person name="Livny J."/>
            <person name="Vlamakis H."/>
            <person name="Clish C."/>
            <person name="Bullock K."/>
            <person name="Deik A."/>
            <person name="Scott J."/>
            <person name="Pierce K.A."/>
            <person name="Xavier R.J."/>
            <person name="Alm E.J."/>
        </authorList>
    </citation>
    <scope>NUCLEOTIDE SEQUENCE [LARGE SCALE GENOMIC DNA]</scope>
    <source>
        <strain evidence="5 6">BIOML-A8</strain>
    </source>
</reference>
<dbReference type="GO" id="GO:0003700">
    <property type="term" value="F:DNA-binding transcription factor activity"/>
    <property type="evidence" value="ECO:0007669"/>
    <property type="project" value="InterPro"/>
</dbReference>
<protein>
    <submittedName>
        <fullName evidence="5">Helix-turn-helix transcriptional regulator</fullName>
    </submittedName>
</protein>
<feature type="domain" description="HTH araC/xylS-type" evidence="4">
    <location>
        <begin position="1"/>
        <end position="57"/>
    </location>
</feature>
<evidence type="ECO:0000313" key="5">
    <source>
        <dbReference type="EMBL" id="KAA5410674.1"/>
    </source>
</evidence>
<name>A0A6L3JSG5_9BACE</name>
<dbReference type="GO" id="GO:0043565">
    <property type="term" value="F:sequence-specific DNA binding"/>
    <property type="evidence" value="ECO:0007669"/>
    <property type="project" value="InterPro"/>
</dbReference>
<keyword evidence="3" id="KW-0804">Transcription</keyword>
<dbReference type="Pfam" id="PF12833">
    <property type="entry name" value="HTH_18"/>
    <property type="match status" value="1"/>
</dbReference>
<evidence type="ECO:0000313" key="6">
    <source>
        <dbReference type="Proteomes" id="UP000482653"/>
    </source>
</evidence>
<dbReference type="AlphaFoldDB" id="A0A6L3JSG5"/>
<dbReference type="PANTHER" id="PTHR43280:SF2">
    <property type="entry name" value="HTH-TYPE TRANSCRIPTIONAL REGULATOR EXSA"/>
    <property type="match status" value="1"/>
</dbReference>
<dbReference type="Proteomes" id="UP000482653">
    <property type="component" value="Unassembled WGS sequence"/>
</dbReference>
<evidence type="ECO:0000256" key="2">
    <source>
        <dbReference type="ARBA" id="ARBA00023125"/>
    </source>
</evidence>
<organism evidence="5 6">
    <name type="scientific">Bacteroides cellulosilyticus</name>
    <dbReference type="NCBI Taxonomy" id="246787"/>
    <lineage>
        <taxon>Bacteria</taxon>
        <taxon>Pseudomonadati</taxon>
        <taxon>Bacteroidota</taxon>
        <taxon>Bacteroidia</taxon>
        <taxon>Bacteroidales</taxon>
        <taxon>Bacteroidaceae</taxon>
        <taxon>Bacteroides</taxon>
    </lineage>
</organism>
<feature type="non-terminal residue" evidence="5">
    <location>
        <position position="1"/>
    </location>
</feature>
<comment type="caution">
    <text evidence="5">The sequence shown here is derived from an EMBL/GenBank/DDBJ whole genome shotgun (WGS) entry which is preliminary data.</text>
</comment>
<accession>A0A6L3JSG5</accession>
<dbReference type="PROSITE" id="PS01124">
    <property type="entry name" value="HTH_ARAC_FAMILY_2"/>
    <property type="match status" value="1"/>
</dbReference>
<proteinExistence type="predicted"/>
<dbReference type="SUPFAM" id="SSF46689">
    <property type="entry name" value="Homeodomain-like"/>
    <property type="match status" value="1"/>
</dbReference>
<evidence type="ECO:0000256" key="3">
    <source>
        <dbReference type="ARBA" id="ARBA00023163"/>
    </source>
</evidence>